<dbReference type="Gene3D" id="1.10.10.10">
    <property type="entry name" value="Winged helix-like DNA-binding domain superfamily/Winged helix DNA-binding domain"/>
    <property type="match status" value="1"/>
</dbReference>
<dbReference type="Pfam" id="PF13191">
    <property type="entry name" value="AAA_16"/>
    <property type="match status" value="1"/>
</dbReference>
<evidence type="ECO:0000259" key="3">
    <source>
        <dbReference type="PROSITE" id="PS50043"/>
    </source>
</evidence>
<dbReference type="SUPFAM" id="SSF52540">
    <property type="entry name" value="P-loop containing nucleoside triphosphate hydrolases"/>
    <property type="match status" value="1"/>
</dbReference>
<dbReference type="GO" id="GO:0004016">
    <property type="term" value="F:adenylate cyclase activity"/>
    <property type="evidence" value="ECO:0007669"/>
    <property type="project" value="TreeGrafter"/>
</dbReference>
<dbReference type="Pfam" id="PF00196">
    <property type="entry name" value="GerE"/>
    <property type="match status" value="1"/>
</dbReference>
<dbReference type="SUPFAM" id="SSF46894">
    <property type="entry name" value="C-terminal effector domain of the bipartite response regulators"/>
    <property type="match status" value="1"/>
</dbReference>
<dbReference type="CDD" id="cd06170">
    <property type="entry name" value="LuxR_C_like"/>
    <property type="match status" value="1"/>
</dbReference>
<dbReference type="InterPro" id="IPR011990">
    <property type="entry name" value="TPR-like_helical_dom_sf"/>
</dbReference>
<gene>
    <name evidence="4" type="ORF">Cci01nite_40230</name>
</gene>
<dbReference type="SUPFAM" id="SSF48452">
    <property type="entry name" value="TPR-like"/>
    <property type="match status" value="1"/>
</dbReference>
<name>A0A8J3KN42_9ACTN</name>
<evidence type="ECO:0000256" key="2">
    <source>
        <dbReference type="ARBA" id="ARBA00022840"/>
    </source>
</evidence>
<dbReference type="Gene3D" id="1.25.40.10">
    <property type="entry name" value="Tetratricopeptide repeat domain"/>
    <property type="match status" value="1"/>
</dbReference>
<dbReference type="SMART" id="SM00421">
    <property type="entry name" value="HTH_LUXR"/>
    <property type="match status" value="1"/>
</dbReference>
<dbReference type="GO" id="GO:0005737">
    <property type="term" value="C:cytoplasm"/>
    <property type="evidence" value="ECO:0007669"/>
    <property type="project" value="TreeGrafter"/>
</dbReference>
<comment type="caution">
    <text evidence="4">The sequence shown here is derived from an EMBL/GenBank/DDBJ whole genome shotgun (WGS) entry which is preliminary data.</text>
</comment>
<dbReference type="AlphaFoldDB" id="A0A8J3KN42"/>
<accession>A0A8J3KN42</accession>
<dbReference type="PANTHER" id="PTHR16305:SF35">
    <property type="entry name" value="TRANSCRIPTIONAL ACTIVATOR DOMAIN"/>
    <property type="match status" value="1"/>
</dbReference>
<evidence type="ECO:0000256" key="1">
    <source>
        <dbReference type="ARBA" id="ARBA00022741"/>
    </source>
</evidence>
<keyword evidence="2" id="KW-0067">ATP-binding</keyword>
<dbReference type="InterPro" id="IPR016032">
    <property type="entry name" value="Sig_transdc_resp-reg_C-effctor"/>
</dbReference>
<dbReference type="GO" id="GO:0003677">
    <property type="term" value="F:DNA binding"/>
    <property type="evidence" value="ECO:0007669"/>
    <property type="project" value="InterPro"/>
</dbReference>
<dbReference type="InterPro" id="IPR000792">
    <property type="entry name" value="Tscrpt_reg_LuxR_C"/>
</dbReference>
<dbReference type="GO" id="GO:0005524">
    <property type="term" value="F:ATP binding"/>
    <property type="evidence" value="ECO:0007669"/>
    <property type="project" value="UniProtKB-KW"/>
</dbReference>
<proteinExistence type="predicted"/>
<dbReference type="InterPro" id="IPR041664">
    <property type="entry name" value="AAA_16"/>
</dbReference>
<dbReference type="Proteomes" id="UP000659904">
    <property type="component" value="Unassembled WGS sequence"/>
</dbReference>
<dbReference type="PROSITE" id="PS50043">
    <property type="entry name" value="HTH_LUXR_2"/>
    <property type="match status" value="1"/>
</dbReference>
<dbReference type="GO" id="GO:0006355">
    <property type="term" value="P:regulation of DNA-templated transcription"/>
    <property type="evidence" value="ECO:0007669"/>
    <property type="project" value="InterPro"/>
</dbReference>
<evidence type="ECO:0000313" key="5">
    <source>
        <dbReference type="Proteomes" id="UP000659904"/>
    </source>
</evidence>
<organism evidence="4 5">
    <name type="scientific">Catellatospora citrea</name>
    <dbReference type="NCBI Taxonomy" id="53366"/>
    <lineage>
        <taxon>Bacteria</taxon>
        <taxon>Bacillati</taxon>
        <taxon>Actinomycetota</taxon>
        <taxon>Actinomycetes</taxon>
        <taxon>Micromonosporales</taxon>
        <taxon>Micromonosporaceae</taxon>
        <taxon>Catellatospora</taxon>
    </lineage>
</organism>
<protein>
    <submittedName>
        <fullName evidence="4">Helix-turn-helix transcriptional regulator</fullName>
    </submittedName>
</protein>
<feature type="domain" description="HTH luxR-type" evidence="3">
    <location>
        <begin position="930"/>
        <end position="995"/>
    </location>
</feature>
<sequence>MLACVQSALSSPVFVARAAELAELVRAAEAADNGDPQAVIVRGEAGVGKTRLVEELIRTLPDGAVAAVAGCVEVPGDGLPLAPFSAALRMLRHRLPDEVRAQSRGQEELLARIMPDLDAAASAQETAGDVLRLFTCITRVLEGLASDRLIVLVIEDLHWADSCTRQLLAYLLRARCTGRLLLLATYRSDDVHRRHPLRGFLAEVERSRSVRRIDLPRFNRVEVTKQLTGILGAPPEPALLNQVFARSDGNAFFVEELARDCRDHPRTKSGGLPDMLLMQLEALPESSQRIVRIAAESGAVVRYALLKAVTGRPEDELIEGLRAAVLARILVPEPDGSGYRFRHSMVREVVSDDLLPGERALINRQYGQALEADSTLVPTDELTGRLARHWFAAHDDVKALRIGIRAANDAQRRHAYGEQLHMLERALQLWDRVSEPVRQALPALSLPDGYPRRGHGTDGVGPGRLDLYAAAAGAAGLSGDPDRALHLVGNALDVLAAEHDDEPLRGAWLWTRRAVLVQELNRGDGWQELQRARELGGGLPPSAVHANVLVHIARWGALHRPGPDSRSAADQAVRYAIGVGAEDLELHARITRCSMEAEGDLDGTSLAELYDVRSRAEKLGALDIIGRVNLNLPSILEGMGRSEEALSAADHGVAVCRSLGLDGAEAWVHCNRAVSLFSLGRWPACAAALDEAAAVAQAHKPLGIVVARRAHLLLLGGDAVAAGEQLAVARTLCATEDLQPQMLISLSQYAMEILTRQGRLAEARAEFVRADAAGLTAGPVRYSLPMLCAAAAVEADAHQTAGLGASSEVLAAIRRAAARLDVVFPVSHAFEHLLRAQVQRAEGDDDPDRWASAAGAFEQLRRPYELALALSGEGRALLNTRQRQKAHDRLTRAHRIATEIGAGLLISEVEALVRPTDTGPAPAVVPPAQQSGTSFGLTPREHEVLQLVARGHSNRRIANELFISPKTTSTHVSNILAKLGASSRTEAAAIALRHGLAAHG</sequence>
<dbReference type="InterPro" id="IPR027417">
    <property type="entry name" value="P-loop_NTPase"/>
</dbReference>
<reference evidence="4 5" key="1">
    <citation type="submission" date="2021-01" db="EMBL/GenBank/DDBJ databases">
        <title>Whole genome shotgun sequence of Catellatospora citrea NBRC 14495.</title>
        <authorList>
            <person name="Komaki H."/>
            <person name="Tamura T."/>
        </authorList>
    </citation>
    <scope>NUCLEOTIDE SEQUENCE [LARGE SCALE GENOMIC DNA]</scope>
    <source>
        <strain evidence="4 5">NBRC 14495</strain>
    </source>
</reference>
<dbReference type="InterPro" id="IPR036388">
    <property type="entry name" value="WH-like_DNA-bd_sf"/>
</dbReference>
<keyword evidence="1" id="KW-0547">Nucleotide-binding</keyword>
<dbReference type="PRINTS" id="PR00038">
    <property type="entry name" value="HTHLUXR"/>
</dbReference>
<keyword evidence="5" id="KW-1185">Reference proteome</keyword>
<dbReference type="EMBL" id="BONH01000017">
    <property type="protein sequence ID" value="GIF98929.1"/>
    <property type="molecule type" value="Genomic_DNA"/>
</dbReference>
<evidence type="ECO:0000313" key="4">
    <source>
        <dbReference type="EMBL" id="GIF98929.1"/>
    </source>
</evidence>
<dbReference type="PANTHER" id="PTHR16305">
    <property type="entry name" value="TESTICULAR SOLUBLE ADENYLYL CYCLASE"/>
    <property type="match status" value="1"/>
</dbReference>